<feature type="transmembrane region" description="Helical" evidence="1">
    <location>
        <begin position="38"/>
        <end position="56"/>
    </location>
</feature>
<name>A0ABW5S9V3_9FLAO</name>
<keyword evidence="2" id="KW-0732">Signal</keyword>
<organism evidence="3 4">
    <name type="scientific">Mesonia sediminis</name>
    <dbReference type="NCBI Taxonomy" id="1703946"/>
    <lineage>
        <taxon>Bacteria</taxon>
        <taxon>Pseudomonadati</taxon>
        <taxon>Bacteroidota</taxon>
        <taxon>Flavobacteriia</taxon>
        <taxon>Flavobacteriales</taxon>
        <taxon>Flavobacteriaceae</taxon>
        <taxon>Mesonia</taxon>
    </lineage>
</organism>
<dbReference type="InterPro" id="IPR058207">
    <property type="entry name" value="PID_CTERM"/>
</dbReference>
<protein>
    <submittedName>
        <fullName evidence="3">PID-CTERM protein-sorting domain-containing protein</fullName>
    </submittedName>
</protein>
<reference evidence="4" key="1">
    <citation type="journal article" date="2019" name="Int. J. Syst. Evol. Microbiol.">
        <title>The Global Catalogue of Microorganisms (GCM) 10K type strain sequencing project: providing services to taxonomists for standard genome sequencing and annotation.</title>
        <authorList>
            <consortium name="The Broad Institute Genomics Platform"/>
            <consortium name="The Broad Institute Genome Sequencing Center for Infectious Disease"/>
            <person name="Wu L."/>
            <person name="Ma J."/>
        </authorList>
    </citation>
    <scope>NUCLEOTIDE SEQUENCE [LARGE SCALE GENOMIC DNA]</scope>
    <source>
        <strain evidence="4">KCTC 42255</strain>
    </source>
</reference>
<keyword evidence="1" id="KW-1133">Transmembrane helix</keyword>
<dbReference type="NCBIfam" id="NF046080">
    <property type="entry name" value="PID_CTERM"/>
    <property type="match status" value="1"/>
</dbReference>
<keyword evidence="1" id="KW-0812">Transmembrane</keyword>
<gene>
    <name evidence="3" type="ORF">ACFSQ0_01150</name>
</gene>
<dbReference type="Proteomes" id="UP001597357">
    <property type="component" value="Unassembled WGS sequence"/>
</dbReference>
<accession>A0ABW5S9V3</accession>
<dbReference type="RefSeq" id="WP_379042970.1">
    <property type="nucleotide sequence ID" value="NZ_JBHULZ010000006.1"/>
</dbReference>
<feature type="chain" id="PRO_5046244355" evidence="2">
    <location>
        <begin position="23"/>
        <end position="61"/>
    </location>
</feature>
<sequence length="61" mass="6716">MRKTKLQITFLFLFFASSLTYAQMPGFEGDVDDETPAAPIDSLLAFGLLAGTAYGIRKIKK</sequence>
<feature type="signal peptide" evidence="2">
    <location>
        <begin position="1"/>
        <end position="22"/>
    </location>
</feature>
<evidence type="ECO:0000256" key="2">
    <source>
        <dbReference type="SAM" id="SignalP"/>
    </source>
</evidence>
<proteinExistence type="predicted"/>
<dbReference type="EMBL" id="JBHULZ010000006">
    <property type="protein sequence ID" value="MFD2696591.1"/>
    <property type="molecule type" value="Genomic_DNA"/>
</dbReference>
<evidence type="ECO:0000256" key="1">
    <source>
        <dbReference type="SAM" id="Phobius"/>
    </source>
</evidence>
<keyword evidence="1" id="KW-0472">Membrane</keyword>
<evidence type="ECO:0000313" key="4">
    <source>
        <dbReference type="Proteomes" id="UP001597357"/>
    </source>
</evidence>
<keyword evidence="4" id="KW-1185">Reference proteome</keyword>
<comment type="caution">
    <text evidence="3">The sequence shown here is derived from an EMBL/GenBank/DDBJ whole genome shotgun (WGS) entry which is preliminary data.</text>
</comment>
<evidence type="ECO:0000313" key="3">
    <source>
        <dbReference type="EMBL" id="MFD2696591.1"/>
    </source>
</evidence>